<keyword evidence="2" id="KW-0812">Transmembrane</keyword>
<evidence type="ECO:0000259" key="3">
    <source>
        <dbReference type="Pfam" id="PF12508"/>
    </source>
</evidence>
<proteinExistence type="predicted"/>
<feature type="domain" description="Conjugative transposon TraM C-terminal" evidence="3">
    <location>
        <begin position="241"/>
        <end position="390"/>
    </location>
</feature>
<gene>
    <name evidence="4" type="ORF">GCM10023187_52320</name>
</gene>
<dbReference type="RefSeq" id="WP_345271018.1">
    <property type="nucleotide sequence ID" value="NZ_BAABHB010000017.1"/>
</dbReference>
<reference evidence="5" key="1">
    <citation type="journal article" date="2019" name="Int. J. Syst. Evol. Microbiol.">
        <title>The Global Catalogue of Microorganisms (GCM) 10K type strain sequencing project: providing services to taxonomists for standard genome sequencing and annotation.</title>
        <authorList>
            <consortium name="The Broad Institute Genomics Platform"/>
            <consortium name="The Broad Institute Genome Sequencing Center for Infectious Disease"/>
            <person name="Wu L."/>
            <person name="Ma J."/>
        </authorList>
    </citation>
    <scope>NUCLEOTIDE SEQUENCE [LARGE SCALE GENOMIC DNA]</scope>
    <source>
        <strain evidence="5">JCM 17925</strain>
    </source>
</reference>
<feature type="transmembrane region" description="Helical" evidence="2">
    <location>
        <begin position="20"/>
        <end position="38"/>
    </location>
</feature>
<comment type="caution">
    <text evidence="4">The sequence shown here is derived from an EMBL/GenBank/DDBJ whole genome shotgun (WGS) entry which is preliminary data.</text>
</comment>
<name>A0ABP8KY60_9BACT</name>
<protein>
    <recommendedName>
        <fullName evidence="3">Conjugative transposon TraM C-terminal domain-containing protein</fullName>
    </recommendedName>
</protein>
<keyword evidence="2" id="KW-0472">Membrane</keyword>
<keyword evidence="5" id="KW-1185">Reference proteome</keyword>
<evidence type="ECO:0000256" key="1">
    <source>
        <dbReference type="SAM" id="MobiDB-lite"/>
    </source>
</evidence>
<dbReference type="InterPro" id="IPR055407">
    <property type="entry name" value="TraM_C"/>
</dbReference>
<dbReference type="Proteomes" id="UP001500936">
    <property type="component" value="Unassembled WGS sequence"/>
</dbReference>
<organism evidence="4 5">
    <name type="scientific">Nibrella viscosa</name>
    <dbReference type="NCBI Taxonomy" id="1084524"/>
    <lineage>
        <taxon>Bacteria</taxon>
        <taxon>Pseudomonadati</taxon>
        <taxon>Bacteroidota</taxon>
        <taxon>Cytophagia</taxon>
        <taxon>Cytophagales</taxon>
        <taxon>Spirosomataceae</taxon>
        <taxon>Nibrella</taxon>
    </lineage>
</organism>
<evidence type="ECO:0000313" key="5">
    <source>
        <dbReference type="Proteomes" id="UP001500936"/>
    </source>
</evidence>
<sequence length="390" mass="43086">MEHNREKRKIKELFSDKRFLYAVAAFLLIAFVTIYQMVSQAGKPTAAEGENAINATVPTAMIDTTQATSKLELQSEVDPMAMPGIDPAAQNKQSGLQSPVPETINPYLYQKKAKADDPEMAELDAVYTTKSNDKGNARNQTGKQELDEEEEEGAQPADLQKQLAERKRLLVLLEEYRRDKELKQAQQAEQMMKPQKVVDVPVVSSLDNPMPGRGNDFYGLHSDRVRRQQQARNDSTSGTLRAVIHQDQTIINGGRIGLRLLEAINVRGTVIPAGTLVYGLGQFSTERVNVHITSIQYENRVYPIRLTVYDMDGISGIYVPNILAVQESRRAAAQAATGINIQTPVMGTNAAAVAGASAANAGINGLRSFFSRKANLRKAHLKDDYYVLLR</sequence>
<accession>A0ABP8KY60</accession>
<dbReference type="Pfam" id="PF12508">
    <property type="entry name" value="Transposon_TraM"/>
    <property type="match status" value="1"/>
</dbReference>
<dbReference type="EMBL" id="BAABHB010000017">
    <property type="protein sequence ID" value="GAA4418683.1"/>
    <property type="molecule type" value="Genomic_DNA"/>
</dbReference>
<feature type="region of interest" description="Disordered" evidence="1">
    <location>
        <begin position="127"/>
        <end position="160"/>
    </location>
</feature>
<feature type="region of interest" description="Disordered" evidence="1">
    <location>
        <begin position="80"/>
        <end position="102"/>
    </location>
</feature>
<evidence type="ECO:0000313" key="4">
    <source>
        <dbReference type="EMBL" id="GAA4418683.1"/>
    </source>
</evidence>
<keyword evidence="2" id="KW-1133">Transmembrane helix</keyword>
<evidence type="ECO:0000256" key="2">
    <source>
        <dbReference type="SAM" id="Phobius"/>
    </source>
</evidence>